<evidence type="ECO:0000256" key="1">
    <source>
        <dbReference type="SAM" id="MobiDB-lite"/>
    </source>
</evidence>
<dbReference type="AlphaFoldDB" id="A0ABD0YAC1"/>
<gene>
    <name evidence="2" type="ORF">AAG570_007169</name>
</gene>
<evidence type="ECO:0008006" key="4">
    <source>
        <dbReference type="Google" id="ProtNLM"/>
    </source>
</evidence>
<proteinExistence type="predicted"/>
<feature type="region of interest" description="Disordered" evidence="1">
    <location>
        <begin position="144"/>
        <end position="182"/>
    </location>
</feature>
<comment type="caution">
    <text evidence="2">The sequence shown here is derived from an EMBL/GenBank/DDBJ whole genome shotgun (WGS) entry which is preliminary data.</text>
</comment>
<evidence type="ECO:0000313" key="3">
    <source>
        <dbReference type="Proteomes" id="UP001558652"/>
    </source>
</evidence>
<accession>A0ABD0YAC1</accession>
<dbReference type="EMBL" id="JBFDAA010000020">
    <property type="protein sequence ID" value="KAL1115138.1"/>
    <property type="molecule type" value="Genomic_DNA"/>
</dbReference>
<protein>
    <recommendedName>
        <fullName evidence="4">C2H2-type domain-containing protein</fullName>
    </recommendedName>
</protein>
<organism evidence="2 3">
    <name type="scientific">Ranatra chinensis</name>
    <dbReference type="NCBI Taxonomy" id="642074"/>
    <lineage>
        <taxon>Eukaryota</taxon>
        <taxon>Metazoa</taxon>
        <taxon>Ecdysozoa</taxon>
        <taxon>Arthropoda</taxon>
        <taxon>Hexapoda</taxon>
        <taxon>Insecta</taxon>
        <taxon>Pterygota</taxon>
        <taxon>Neoptera</taxon>
        <taxon>Paraneoptera</taxon>
        <taxon>Hemiptera</taxon>
        <taxon>Heteroptera</taxon>
        <taxon>Panheteroptera</taxon>
        <taxon>Nepomorpha</taxon>
        <taxon>Nepidae</taxon>
        <taxon>Ranatrinae</taxon>
        <taxon>Ranatra</taxon>
    </lineage>
</organism>
<sequence>MASKRRNMFYEKKKQETTEIELWGSARKSNIDRTRSSMSSGTPQNTLFTPTSIYPHRMVVSVCDYHDEGPGVDSLRGHLTATDSTEYTDHLLSQLSAGVLPTMSSSQVSSVLSALEPNVSLQNGVLNDTAPAVKADVGLKSALRTTQPAVRREAPVPAAPSQPAAPDRLQPPPAPPPQSQPTIFVKIESSGTNISEAIVRRQQHSTKKKAKIKYTPVECKAGQLRWYKCSGCAFACLGRDSAVGHCARVHGAGVPSSPALARNFRQPKLRCIACPNTFYSLQSVKEGGIVSICNYHAKGPEFDSPRDQSWLKARLASGPLGV</sequence>
<keyword evidence="3" id="KW-1185">Reference proteome</keyword>
<evidence type="ECO:0000313" key="2">
    <source>
        <dbReference type="EMBL" id="KAL1115138.1"/>
    </source>
</evidence>
<reference evidence="2 3" key="1">
    <citation type="submission" date="2024-07" db="EMBL/GenBank/DDBJ databases">
        <title>Chromosome-level genome assembly of the water stick insect Ranatra chinensis (Heteroptera: Nepidae).</title>
        <authorList>
            <person name="Liu X."/>
        </authorList>
    </citation>
    <scope>NUCLEOTIDE SEQUENCE [LARGE SCALE GENOMIC DNA]</scope>
    <source>
        <strain evidence="2">Cailab_2021Rc</strain>
        <tissue evidence="2">Muscle</tissue>
    </source>
</reference>
<dbReference type="Proteomes" id="UP001558652">
    <property type="component" value="Unassembled WGS sequence"/>
</dbReference>
<name>A0ABD0YAC1_9HEMI</name>
<feature type="compositionally biased region" description="Low complexity" evidence="1">
    <location>
        <begin position="155"/>
        <end position="168"/>
    </location>
</feature>
<feature type="compositionally biased region" description="Pro residues" evidence="1">
    <location>
        <begin position="169"/>
        <end position="179"/>
    </location>
</feature>